<name>Q3J6L3_CERS4</name>
<dbReference type="Pfam" id="PF01076">
    <property type="entry name" value="Mob_Pre"/>
    <property type="match status" value="1"/>
</dbReference>
<dbReference type="eggNOG" id="COG2268">
    <property type="taxonomic scope" value="Bacteria"/>
</dbReference>
<evidence type="ECO:0000256" key="1">
    <source>
        <dbReference type="SAM" id="Coils"/>
    </source>
</evidence>
<dbReference type="AlphaFoldDB" id="Q3J6L3"/>
<dbReference type="STRING" id="272943.RSP_1428"/>
<dbReference type="EMBL" id="CP000143">
    <property type="protein sequence ID" value="ABA77571.1"/>
    <property type="molecule type" value="Genomic_DNA"/>
</dbReference>
<evidence type="ECO:0000313" key="2">
    <source>
        <dbReference type="EMBL" id="ABA77571.1"/>
    </source>
</evidence>
<evidence type="ECO:0000313" key="3">
    <source>
        <dbReference type="Proteomes" id="UP000002703"/>
    </source>
</evidence>
<dbReference type="CDD" id="cd17242">
    <property type="entry name" value="MobM_relaxase"/>
    <property type="match status" value="1"/>
</dbReference>
<gene>
    <name evidence="2" type="ORF">RSP_1428</name>
</gene>
<dbReference type="PATRIC" id="fig|272943.9.peg.294"/>
<accession>Q3J6L3</accession>
<keyword evidence="3" id="KW-1185">Reference proteome</keyword>
<dbReference type="GeneID" id="3718797"/>
<organism evidence="2 3">
    <name type="scientific">Cereibacter sphaeroides (strain ATCC 17023 / DSM 158 / JCM 6121 / CCUG 31486 / LMG 2827 / NBRC 12203 / NCIMB 8253 / ATH 2.4.1.)</name>
    <name type="common">Rhodobacter sphaeroides</name>
    <dbReference type="NCBI Taxonomy" id="272943"/>
    <lineage>
        <taxon>Bacteria</taxon>
        <taxon>Pseudomonadati</taxon>
        <taxon>Pseudomonadota</taxon>
        <taxon>Alphaproteobacteria</taxon>
        <taxon>Rhodobacterales</taxon>
        <taxon>Paracoccaceae</taxon>
        <taxon>Cereibacter</taxon>
    </lineage>
</organism>
<dbReference type="Gene3D" id="3.30.930.30">
    <property type="match status" value="1"/>
</dbReference>
<dbReference type="GO" id="GO:0003677">
    <property type="term" value="F:DNA binding"/>
    <property type="evidence" value="ECO:0007669"/>
    <property type="project" value="InterPro"/>
</dbReference>
<dbReference type="KEGG" id="rsp:RSP_1428"/>
<feature type="coiled-coil region" evidence="1">
    <location>
        <begin position="59"/>
        <end position="86"/>
    </location>
</feature>
<proteinExistence type="predicted"/>
<dbReference type="InterPro" id="IPR001668">
    <property type="entry name" value="Mob_Pre"/>
</dbReference>
<keyword evidence="1" id="KW-0175">Coiled coil</keyword>
<dbReference type="RefSeq" id="WP_011336731.1">
    <property type="nucleotide sequence ID" value="NC_007493.2"/>
</dbReference>
<reference evidence="3" key="1">
    <citation type="submission" date="2005-09" db="EMBL/GenBank/DDBJ databases">
        <title>Complete sequence of chromosome 1 of Rhodobacter sphaeroides 2.4.1.</title>
        <authorList>
            <person name="Copeland A."/>
            <person name="Lucas S."/>
            <person name="Lapidus A."/>
            <person name="Barry K."/>
            <person name="Detter J.C."/>
            <person name="Glavina T."/>
            <person name="Hammon N."/>
            <person name="Israni S."/>
            <person name="Pitluck S."/>
            <person name="Richardson P."/>
            <person name="Mackenzie C."/>
            <person name="Choudhary M."/>
            <person name="Larimer F."/>
            <person name="Hauser L.J."/>
            <person name="Land M."/>
            <person name="Donohue T.J."/>
            <person name="Kaplan S."/>
        </authorList>
    </citation>
    <scope>NUCLEOTIDE SEQUENCE [LARGE SCALE GENOMIC DNA]</scope>
    <source>
        <strain evidence="3">ATCC 17023 / DSM 158 / JCM 6121 / CCUG 31486 / LMG 2827 / NBRC 12203 / NCIMB 8253 / ATH 2.4.1.</strain>
    </source>
</reference>
<dbReference type="OrthoDB" id="7586183at2"/>
<dbReference type="Proteomes" id="UP000002703">
    <property type="component" value="Chromosome 1"/>
</dbReference>
<dbReference type="EnsemblBacteria" id="ABA77571">
    <property type="protein sequence ID" value="ABA77571"/>
    <property type="gene ID" value="RSP_1428"/>
</dbReference>
<protein>
    <submittedName>
        <fullName evidence="2">Pre (Mob) type recombination enzyme</fullName>
    </submittedName>
</protein>
<sequence>MSDPRPVVARCEGMFPADLARYEAQRTRKGGDLGHIDASRSHLNRPLLGEADWAKQAMAEIEAMRAENYADELEALQRRGRKKEIQKRMVEGPKDPWRASRHGPLREIILTAHKDWFNEIVFDGNRMDFAARERAFEDRAVAWLQQTFGDDIVHARADLDETTYHIHAVLVPRAVVKVNGATRRMLQPSIHPLIEDYEKLQDSVGAWFSAIGLARGEKRAEAIREAAAKGDPIPKKRHHCRPSDWRRRQEAEVIRQRAEVEAREAATAETAAALDARRADLAHHEERLAAEDARLSAVAATRRAEAGRLDHRVEAVVARETVADERMAEADAVLAVAEGPGAGAFDIDDAGGTPMLTERPENPSLLARLKRPVAGSDRGRARAVAALGAAWTRLRKAAGEAAEARLAREHEDLRKADEALLEVARTLPETARERIARARPTIARSLTGIGLTLRRLRGRDGGAQRDESGTGEK</sequence>
<dbReference type="GO" id="GO:0006310">
    <property type="term" value="P:DNA recombination"/>
    <property type="evidence" value="ECO:0007669"/>
    <property type="project" value="InterPro"/>
</dbReference>